<proteinExistence type="predicted"/>
<organism evidence="1 2">
    <name type="scientific">Clostridium gelidum</name>
    <dbReference type="NCBI Taxonomy" id="704125"/>
    <lineage>
        <taxon>Bacteria</taxon>
        <taxon>Bacillati</taxon>
        <taxon>Bacillota</taxon>
        <taxon>Clostridia</taxon>
        <taxon>Eubacteriales</taxon>
        <taxon>Clostridiaceae</taxon>
        <taxon>Clostridium</taxon>
    </lineage>
</organism>
<name>A0ABN6IYZ6_9CLOT</name>
<dbReference type="Proteomes" id="UP000824633">
    <property type="component" value="Chromosome"/>
</dbReference>
<protein>
    <submittedName>
        <fullName evidence="1">Uncharacterized protein</fullName>
    </submittedName>
</protein>
<keyword evidence="2" id="KW-1185">Reference proteome</keyword>
<gene>
    <name evidence="1" type="ORF">psyc5s11_34110</name>
</gene>
<evidence type="ECO:0000313" key="2">
    <source>
        <dbReference type="Proteomes" id="UP000824633"/>
    </source>
</evidence>
<evidence type="ECO:0000313" key="1">
    <source>
        <dbReference type="EMBL" id="BCZ47344.1"/>
    </source>
</evidence>
<dbReference type="EMBL" id="AP024849">
    <property type="protein sequence ID" value="BCZ47344.1"/>
    <property type="molecule type" value="Genomic_DNA"/>
</dbReference>
<reference evidence="2" key="1">
    <citation type="submission" date="2021-07" db="EMBL/GenBank/DDBJ databases">
        <title>Complete genome sequencing of a Clostridium isolate.</title>
        <authorList>
            <person name="Ueki A."/>
            <person name="Tonouchi A."/>
        </authorList>
    </citation>
    <scope>NUCLEOTIDE SEQUENCE [LARGE SCALE GENOMIC DNA]</scope>
    <source>
        <strain evidence="2">C5S11</strain>
    </source>
</reference>
<accession>A0ABN6IYZ6</accession>
<sequence>MLTDPIFIYHLPLARFVNMPFLNPASGTKLKSIRLLILDVWK</sequence>